<dbReference type="InterPro" id="IPR051834">
    <property type="entry name" value="RING_finger_E3_ligase"/>
</dbReference>
<dbReference type="SMART" id="SM00184">
    <property type="entry name" value="RING"/>
    <property type="match status" value="1"/>
</dbReference>
<dbReference type="InterPro" id="IPR001841">
    <property type="entry name" value="Znf_RING"/>
</dbReference>
<feature type="domain" description="RING-type" evidence="6">
    <location>
        <begin position="77"/>
        <end position="116"/>
    </location>
</feature>
<dbReference type="PROSITE" id="PS50089">
    <property type="entry name" value="ZF_RING_2"/>
    <property type="match status" value="1"/>
</dbReference>
<dbReference type="PANTHER" id="PTHR45931">
    <property type="entry name" value="SI:CH211-59O9.10"/>
    <property type="match status" value="1"/>
</dbReference>
<evidence type="ECO:0000259" key="6">
    <source>
        <dbReference type="PROSITE" id="PS50089"/>
    </source>
</evidence>
<keyword evidence="2 4" id="KW-0863">Zinc-finger</keyword>
<dbReference type="Pfam" id="PF13639">
    <property type="entry name" value="zf-RING_2"/>
    <property type="match status" value="1"/>
</dbReference>
<keyword evidence="5" id="KW-0732">Signal</keyword>
<gene>
    <name evidence="7" type="ORF">DIABBA_LOCUS9924</name>
</gene>
<name>A0A9N9T5E1_DIABA</name>
<evidence type="ECO:0000256" key="4">
    <source>
        <dbReference type="PROSITE-ProRule" id="PRU00175"/>
    </source>
</evidence>
<dbReference type="AlphaFoldDB" id="A0A9N9T5E1"/>
<dbReference type="PANTHER" id="PTHR45931:SF3">
    <property type="entry name" value="RING ZINC FINGER-CONTAINING PROTEIN"/>
    <property type="match status" value="1"/>
</dbReference>
<protein>
    <recommendedName>
        <fullName evidence="6">RING-type domain-containing protein</fullName>
    </recommendedName>
</protein>
<dbReference type="OrthoDB" id="6655791at2759"/>
<evidence type="ECO:0000256" key="2">
    <source>
        <dbReference type="ARBA" id="ARBA00022771"/>
    </source>
</evidence>
<organism evidence="7 8">
    <name type="scientific">Diabrotica balteata</name>
    <name type="common">Banded cucumber beetle</name>
    <dbReference type="NCBI Taxonomy" id="107213"/>
    <lineage>
        <taxon>Eukaryota</taxon>
        <taxon>Metazoa</taxon>
        <taxon>Ecdysozoa</taxon>
        <taxon>Arthropoda</taxon>
        <taxon>Hexapoda</taxon>
        <taxon>Insecta</taxon>
        <taxon>Pterygota</taxon>
        <taxon>Neoptera</taxon>
        <taxon>Endopterygota</taxon>
        <taxon>Coleoptera</taxon>
        <taxon>Polyphaga</taxon>
        <taxon>Cucujiformia</taxon>
        <taxon>Chrysomeloidea</taxon>
        <taxon>Chrysomelidae</taxon>
        <taxon>Galerucinae</taxon>
        <taxon>Diabroticina</taxon>
        <taxon>Diabroticites</taxon>
        <taxon>Diabrotica</taxon>
    </lineage>
</organism>
<reference evidence="7" key="1">
    <citation type="submission" date="2022-01" db="EMBL/GenBank/DDBJ databases">
        <authorList>
            <person name="King R."/>
        </authorList>
    </citation>
    <scope>NUCLEOTIDE SEQUENCE</scope>
</reference>
<evidence type="ECO:0000256" key="1">
    <source>
        <dbReference type="ARBA" id="ARBA00022723"/>
    </source>
</evidence>
<dbReference type="GO" id="GO:0061630">
    <property type="term" value="F:ubiquitin protein ligase activity"/>
    <property type="evidence" value="ECO:0007669"/>
    <property type="project" value="TreeGrafter"/>
</dbReference>
<dbReference type="Gene3D" id="3.30.40.10">
    <property type="entry name" value="Zinc/RING finger domain, C3HC4 (zinc finger)"/>
    <property type="match status" value="1"/>
</dbReference>
<dbReference type="InterPro" id="IPR013083">
    <property type="entry name" value="Znf_RING/FYVE/PHD"/>
</dbReference>
<feature type="signal peptide" evidence="5">
    <location>
        <begin position="1"/>
        <end position="22"/>
    </location>
</feature>
<dbReference type="SUPFAM" id="SSF57850">
    <property type="entry name" value="RING/U-box"/>
    <property type="match status" value="1"/>
</dbReference>
<evidence type="ECO:0000313" key="8">
    <source>
        <dbReference type="Proteomes" id="UP001153709"/>
    </source>
</evidence>
<sequence>MPMQFTPLAFGVMLLVAVGTVAYTIWNNASRQNTYGNNGNNNYRDNFDYACGYDTKRDDDTTGDGQRRRKRNTPEQCSICLDVLKTKLRTLSCTHKFHEHCINVWINTQKTCPICREPISL</sequence>
<feature type="chain" id="PRO_5040367122" description="RING-type domain-containing protein" evidence="5">
    <location>
        <begin position="23"/>
        <end position="121"/>
    </location>
</feature>
<proteinExistence type="predicted"/>
<evidence type="ECO:0000256" key="3">
    <source>
        <dbReference type="ARBA" id="ARBA00022833"/>
    </source>
</evidence>
<dbReference type="GO" id="GO:0006511">
    <property type="term" value="P:ubiquitin-dependent protein catabolic process"/>
    <property type="evidence" value="ECO:0007669"/>
    <property type="project" value="TreeGrafter"/>
</dbReference>
<dbReference type="EMBL" id="OU898281">
    <property type="protein sequence ID" value="CAG9836879.1"/>
    <property type="molecule type" value="Genomic_DNA"/>
</dbReference>
<dbReference type="GO" id="GO:0008270">
    <property type="term" value="F:zinc ion binding"/>
    <property type="evidence" value="ECO:0007669"/>
    <property type="project" value="UniProtKB-KW"/>
</dbReference>
<evidence type="ECO:0000256" key="5">
    <source>
        <dbReference type="SAM" id="SignalP"/>
    </source>
</evidence>
<dbReference type="Proteomes" id="UP001153709">
    <property type="component" value="Chromosome 6"/>
</dbReference>
<keyword evidence="1" id="KW-0479">Metal-binding</keyword>
<evidence type="ECO:0000313" key="7">
    <source>
        <dbReference type="EMBL" id="CAG9836879.1"/>
    </source>
</evidence>
<keyword evidence="8" id="KW-1185">Reference proteome</keyword>
<dbReference type="GO" id="GO:0005634">
    <property type="term" value="C:nucleus"/>
    <property type="evidence" value="ECO:0007669"/>
    <property type="project" value="TreeGrafter"/>
</dbReference>
<keyword evidence="3" id="KW-0862">Zinc</keyword>
<accession>A0A9N9T5E1</accession>